<evidence type="ECO:0000313" key="1">
    <source>
        <dbReference type="EMBL" id="EDU61403.1"/>
    </source>
</evidence>
<name>A0AA86YZQ6_PROST</name>
<reference evidence="2" key="2">
    <citation type="submission" date="2008-04" db="EMBL/GenBank/DDBJ databases">
        <title>Draft genome sequence of Providencia stuartii(ATCC 25827).</title>
        <authorList>
            <person name="Sudarsanam P."/>
            <person name="Ley R."/>
            <person name="Guruge J."/>
            <person name="Turnbaugh P.J."/>
            <person name="Mahowald M."/>
            <person name="Liep D."/>
            <person name="Gordon J."/>
        </authorList>
    </citation>
    <scope>NUCLEOTIDE SEQUENCE [LARGE SCALE GENOMIC DNA]</scope>
    <source>
        <strain evidence="2">ATCC 25827</strain>
    </source>
</reference>
<protein>
    <submittedName>
        <fullName evidence="1">Uncharacterized protein</fullName>
    </submittedName>
</protein>
<reference evidence="2" key="1">
    <citation type="submission" date="2008-04" db="EMBL/GenBank/DDBJ databases">
        <title>Draft genome sequence of Providencia stuartii (ATCC 25827).</title>
        <authorList>
            <person name="Sudarsanam P."/>
            <person name="Ley R."/>
            <person name="Guruge J."/>
            <person name="Turnbaugh P.J."/>
            <person name="Mahowald M."/>
            <person name="Liep D."/>
            <person name="Gordon J."/>
        </authorList>
    </citation>
    <scope>NUCLEOTIDE SEQUENCE [LARGE SCALE GENOMIC DNA]</scope>
    <source>
        <strain evidence="2">ATCC 25827</strain>
    </source>
</reference>
<organism evidence="1 2">
    <name type="scientific">Providencia stuartii ATCC 25827</name>
    <dbReference type="NCBI Taxonomy" id="471874"/>
    <lineage>
        <taxon>Bacteria</taxon>
        <taxon>Pseudomonadati</taxon>
        <taxon>Pseudomonadota</taxon>
        <taxon>Gammaproteobacteria</taxon>
        <taxon>Enterobacterales</taxon>
        <taxon>Morganellaceae</taxon>
        <taxon>Providencia</taxon>
    </lineage>
</organism>
<evidence type="ECO:0000313" key="2">
    <source>
        <dbReference type="Proteomes" id="UP000004506"/>
    </source>
</evidence>
<proteinExistence type="predicted"/>
<reference evidence="1 2" key="3">
    <citation type="submission" date="2008-05" db="EMBL/GenBank/DDBJ databases">
        <authorList>
            <person name="Fulton L."/>
            <person name="Clifton S."/>
            <person name="Fulton B."/>
            <person name="Xu J."/>
            <person name="Minx P."/>
            <person name="Pepin K.H."/>
            <person name="Johnson M."/>
            <person name="Thiruvilangam P."/>
            <person name="Bhonagiri V."/>
            <person name="Nash W.E."/>
            <person name="Mardis E.R."/>
            <person name="Wilson R.K."/>
        </authorList>
    </citation>
    <scope>NUCLEOTIDE SEQUENCE [LARGE SCALE GENOMIC DNA]</scope>
    <source>
        <strain evidence="1 2">ATCC 25827</strain>
    </source>
</reference>
<comment type="caution">
    <text evidence="1">The sequence shown here is derived from an EMBL/GenBank/DDBJ whole genome shotgun (WGS) entry which is preliminary data.</text>
</comment>
<gene>
    <name evidence="1" type="ORF">PROSTU_00593</name>
</gene>
<sequence>MEKVEEDMLTNFKSEMILLLKNKLNFFLNSRAKEINMSIFSFEKDTYDESLYLKLKIKNHKCDLIRWTDDYHSFDDTIKRMESAGYSSQDIDIINVVLSRFGYIFRVETKKKTNRDLKLFFFILQMNKISNSDEFTDEIKTELLQSFLCELFLHYETFSRFKYIKNKIFFLSDNLGYIDFLDAINEIHDRKEDIYHGIYIKLFHTEILKYISFGDSDLYKELEISFNDRLIEHLNPVRFINLTKKNESGFFSILNDITEPLQSTQELFISNLILINYTFFILKKNVPNIIELRKYINNDEYFIFIFILKLIINRTIMLPKSKLINIGLSDCLAKINDSECEHLSNVLTELIYDPPQFDKSES</sequence>
<dbReference type="Proteomes" id="UP000004506">
    <property type="component" value="Unassembled WGS sequence"/>
</dbReference>
<dbReference type="EMBL" id="ABJD02000048">
    <property type="protein sequence ID" value="EDU61403.1"/>
    <property type="molecule type" value="Genomic_DNA"/>
</dbReference>
<accession>A0AA86YZQ6</accession>
<dbReference type="RefSeq" id="WP_004924622.1">
    <property type="nucleotide sequence ID" value="NZ_DS607672.1"/>
</dbReference>
<dbReference type="AlphaFoldDB" id="A0AA86YZQ6"/>